<gene>
    <name evidence="11" type="ORF">METZ01_LOCUS58756</name>
</gene>
<comment type="similarity">
    <text evidence="4">Belongs to the dihydroorotate dehydrogenase family. Type 1 subfamily.</text>
</comment>
<dbReference type="InterPro" id="IPR005720">
    <property type="entry name" value="Dihydroorotate_DH_cat"/>
</dbReference>
<dbReference type="PANTHER" id="PTHR48109">
    <property type="entry name" value="DIHYDROOROTATE DEHYDROGENASE (QUINONE), MITOCHONDRIAL-RELATED"/>
    <property type="match status" value="1"/>
</dbReference>
<dbReference type="InterPro" id="IPR012135">
    <property type="entry name" value="Dihydroorotate_DH_1_2"/>
</dbReference>
<name>A0A381SPG5_9ZZZZ</name>
<evidence type="ECO:0000256" key="9">
    <source>
        <dbReference type="ARBA" id="ARBA00023002"/>
    </source>
</evidence>
<comment type="cofactor">
    <cofactor evidence="1">
        <name>FMN</name>
        <dbReference type="ChEBI" id="CHEBI:58210"/>
    </cofactor>
</comment>
<dbReference type="AlphaFoldDB" id="A0A381SPG5"/>
<dbReference type="FunFam" id="3.20.20.70:FF:000027">
    <property type="entry name" value="Dihydropyrimidine dehydrogenase [NADP(+)]"/>
    <property type="match status" value="1"/>
</dbReference>
<comment type="pathway">
    <text evidence="3">Pyrimidine metabolism; UMP biosynthesis via de novo pathway.</text>
</comment>
<accession>A0A381SPG5</accession>
<evidence type="ECO:0000256" key="2">
    <source>
        <dbReference type="ARBA" id="ARBA00004496"/>
    </source>
</evidence>
<reference evidence="11" key="1">
    <citation type="submission" date="2018-05" db="EMBL/GenBank/DDBJ databases">
        <authorList>
            <person name="Lanie J.A."/>
            <person name="Ng W.-L."/>
            <person name="Kazmierczak K.M."/>
            <person name="Andrzejewski T.M."/>
            <person name="Davidsen T.M."/>
            <person name="Wayne K.J."/>
            <person name="Tettelin H."/>
            <person name="Glass J.I."/>
            <person name="Rusch D."/>
            <person name="Podicherti R."/>
            <person name="Tsui H.-C.T."/>
            <person name="Winkler M.E."/>
        </authorList>
    </citation>
    <scope>NUCLEOTIDE SEQUENCE</scope>
</reference>
<dbReference type="InterPro" id="IPR049622">
    <property type="entry name" value="Dihydroorotate_DH_I"/>
</dbReference>
<organism evidence="11">
    <name type="scientific">marine metagenome</name>
    <dbReference type="NCBI Taxonomy" id="408172"/>
    <lineage>
        <taxon>unclassified sequences</taxon>
        <taxon>metagenomes</taxon>
        <taxon>ecological metagenomes</taxon>
    </lineage>
</organism>
<evidence type="ECO:0000313" key="11">
    <source>
        <dbReference type="EMBL" id="SVA05902.1"/>
    </source>
</evidence>
<keyword evidence="8" id="KW-0665">Pyrimidine biosynthesis</keyword>
<dbReference type="NCBIfam" id="NF005574">
    <property type="entry name" value="PRK07259.1"/>
    <property type="match status" value="1"/>
</dbReference>
<keyword evidence="7" id="KW-0288">FMN</keyword>
<feature type="domain" description="Dihydroorotate dehydrogenase catalytic" evidence="10">
    <location>
        <begin position="2"/>
        <end position="284"/>
    </location>
</feature>
<dbReference type="CDD" id="cd04740">
    <property type="entry name" value="DHOD_1B_like"/>
    <property type="match status" value="1"/>
</dbReference>
<evidence type="ECO:0000259" key="10">
    <source>
        <dbReference type="Pfam" id="PF01180"/>
    </source>
</evidence>
<dbReference type="EMBL" id="UINC01003389">
    <property type="protein sequence ID" value="SVA05902.1"/>
    <property type="molecule type" value="Genomic_DNA"/>
</dbReference>
<keyword evidence="6" id="KW-0285">Flavoprotein</keyword>
<evidence type="ECO:0000256" key="7">
    <source>
        <dbReference type="ARBA" id="ARBA00022643"/>
    </source>
</evidence>
<evidence type="ECO:0000256" key="4">
    <source>
        <dbReference type="ARBA" id="ARBA00008008"/>
    </source>
</evidence>
<keyword evidence="9" id="KW-0560">Oxidoreductase</keyword>
<keyword evidence="5" id="KW-0963">Cytoplasm</keyword>
<comment type="subcellular location">
    <subcellularLocation>
        <location evidence="2">Cytoplasm</location>
    </subcellularLocation>
</comment>
<dbReference type="PANTHER" id="PTHR48109:SF1">
    <property type="entry name" value="DIHYDROOROTATE DEHYDROGENASE (FUMARATE)"/>
    <property type="match status" value="1"/>
</dbReference>
<dbReference type="InterPro" id="IPR050074">
    <property type="entry name" value="DHO_dehydrogenase"/>
</dbReference>
<dbReference type="InterPro" id="IPR013785">
    <property type="entry name" value="Aldolase_TIM"/>
</dbReference>
<evidence type="ECO:0000256" key="5">
    <source>
        <dbReference type="ARBA" id="ARBA00022490"/>
    </source>
</evidence>
<dbReference type="PROSITE" id="PS00912">
    <property type="entry name" value="DHODEHASE_2"/>
    <property type="match status" value="1"/>
</dbReference>
<dbReference type="Gene3D" id="3.20.20.70">
    <property type="entry name" value="Aldolase class I"/>
    <property type="match status" value="1"/>
</dbReference>
<dbReference type="InterPro" id="IPR001295">
    <property type="entry name" value="Dihydroorotate_DH_CS"/>
</dbReference>
<dbReference type="InterPro" id="IPR024920">
    <property type="entry name" value="Dihydroorotate_DH_1"/>
</dbReference>
<dbReference type="GO" id="GO:0044205">
    <property type="term" value="P:'de novo' UMP biosynthetic process"/>
    <property type="evidence" value="ECO:0007669"/>
    <property type="project" value="UniProtKB-UniPathway"/>
</dbReference>
<evidence type="ECO:0000256" key="1">
    <source>
        <dbReference type="ARBA" id="ARBA00001917"/>
    </source>
</evidence>
<dbReference type="UniPathway" id="UPA00070"/>
<dbReference type="HAMAP" id="MF_00224">
    <property type="entry name" value="DHO_dh_type1"/>
    <property type="match status" value="1"/>
</dbReference>
<dbReference type="InterPro" id="IPR033888">
    <property type="entry name" value="DHOD_1B"/>
</dbReference>
<dbReference type="SUPFAM" id="SSF51395">
    <property type="entry name" value="FMN-linked oxidoreductases"/>
    <property type="match status" value="1"/>
</dbReference>
<dbReference type="GO" id="GO:0004152">
    <property type="term" value="F:dihydroorotate dehydrogenase activity"/>
    <property type="evidence" value="ECO:0007669"/>
    <property type="project" value="InterPro"/>
</dbReference>
<dbReference type="PIRSF" id="PIRSF000164">
    <property type="entry name" value="DHO_oxidase"/>
    <property type="match status" value="1"/>
</dbReference>
<dbReference type="GO" id="GO:0005737">
    <property type="term" value="C:cytoplasm"/>
    <property type="evidence" value="ECO:0007669"/>
    <property type="project" value="UniProtKB-SubCell"/>
</dbReference>
<dbReference type="PROSITE" id="PS00911">
    <property type="entry name" value="DHODEHASE_1"/>
    <property type="match status" value="1"/>
</dbReference>
<dbReference type="GO" id="GO:0006207">
    <property type="term" value="P:'de novo' pyrimidine nucleobase biosynthetic process"/>
    <property type="evidence" value="ECO:0007669"/>
    <property type="project" value="InterPro"/>
</dbReference>
<evidence type="ECO:0000256" key="8">
    <source>
        <dbReference type="ARBA" id="ARBA00022975"/>
    </source>
</evidence>
<evidence type="ECO:0000256" key="6">
    <source>
        <dbReference type="ARBA" id="ARBA00022630"/>
    </source>
</evidence>
<proteinExistence type="inferred from homology"/>
<dbReference type="NCBIfam" id="TIGR01037">
    <property type="entry name" value="pyrD_sub1_fam"/>
    <property type="match status" value="1"/>
</dbReference>
<evidence type="ECO:0000256" key="3">
    <source>
        <dbReference type="ARBA" id="ARBA00004725"/>
    </source>
</evidence>
<sequence>MQVKIGSVDFENPIFVASGTYGYGMEVSELADITGLGAIVTKSITRYPREGNPPPRIVETPSGMLNSIGLANIGVDTYIKKMIPLYEELKTPIIMNIAGSTEDEYCEILEMMELISTNIVGYEINISCPNVEAGGMEFGVDCDLTEQLTSRLRKLTDRLLIMKLSPNVTDIAAIGVAAEKGGADALSAINTLVGMSINTTNRKSNIYYGFGGLSGPAIKPVGLACVHKVYQAVDIPLIGMGGIISAVDVLEYVLAGAVAVEVGTANYRDPNVGNSIILELDALLNKNGIGSVDELVGKVELGS</sequence>
<protein>
    <recommendedName>
        <fullName evidence="10">Dihydroorotate dehydrogenase catalytic domain-containing protein</fullName>
    </recommendedName>
</protein>
<dbReference type="Pfam" id="PF01180">
    <property type="entry name" value="DHO_dh"/>
    <property type="match status" value="1"/>
</dbReference>